<dbReference type="Pfam" id="PF07690">
    <property type="entry name" value="MFS_1"/>
    <property type="match status" value="1"/>
</dbReference>
<proteinExistence type="predicted"/>
<feature type="transmembrane region" description="Helical" evidence="6">
    <location>
        <begin position="77"/>
        <end position="97"/>
    </location>
</feature>
<evidence type="ECO:0000313" key="8">
    <source>
        <dbReference type="EMBL" id="MFD2912702.1"/>
    </source>
</evidence>
<evidence type="ECO:0000256" key="1">
    <source>
        <dbReference type="ARBA" id="ARBA00004651"/>
    </source>
</evidence>
<dbReference type="Proteomes" id="UP001597561">
    <property type="component" value="Unassembled WGS sequence"/>
</dbReference>
<gene>
    <name evidence="8" type="ORF">ACFS5P_12515</name>
</gene>
<evidence type="ECO:0000256" key="4">
    <source>
        <dbReference type="ARBA" id="ARBA00022989"/>
    </source>
</evidence>
<dbReference type="PROSITE" id="PS50850">
    <property type="entry name" value="MFS"/>
    <property type="match status" value="1"/>
</dbReference>
<name>A0ABW5ZJL1_9BACL</name>
<evidence type="ECO:0000256" key="2">
    <source>
        <dbReference type="ARBA" id="ARBA00022448"/>
    </source>
</evidence>
<feature type="transmembrane region" description="Helical" evidence="6">
    <location>
        <begin position="239"/>
        <end position="257"/>
    </location>
</feature>
<comment type="subcellular location">
    <subcellularLocation>
        <location evidence="1">Cell membrane</location>
        <topology evidence="1">Multi-pass membrane protein</topology>
    </subcellularLocation>
</comment>
<keyword evidence="4 6" id="KW-1133">Transmembrane helix</keyword>
<dbReference type="Gene3D" id="1.20.1250.20">
    <property type="entry name" value="MFS general substrate transporter like domains"/>
    <property type="match status" value="2"/>
</dbReference>
<feature type="transmembrane region" description="Helical" evidence="6">
    <location>
        <begin position="269"/>
        <end position="288"/>
    </location>
</feature>
<dbReference type="CDD" id="cd17489">
    <property type="entry name" value="MFS_YfcJ_like"/>
    <property type="match status" value="1"/>
</dbReference>
<dbReference type="InterPro" id="IPR036259">
    <property type="entry name" value="MFS_trans_sf"/>
</dbReference>
<dbReference type="EMBL" id="JBHUPG010000023">
    <property type="protein sequence ID" value="MFD2912702.1"/>
    <property type="molecule type" value="Genomic_DNA"/>
</dbReference>
<accession>A0ABW5ZJL1</accession>
<dbReference type="PANTHER" id="PTHR23531">
    <property type="entry name" value="QUINOLENE RESISTANCE PROTEIN NORA"/>
    <property type="match status" value="1"/>
</dbReference>
<organism evidence="8 9">
    <name type="scientific">Jeotgalibacillus terrae</name>
    <dbReference type="NCBI Taxonomy" id="587735"/>
    <lineage>
        <taxon>Bacteria</taxon>
        <taxon>Bacillati</taxon>
        <taxon>Bacillota</taxon>
        <taxon>Bacilli</taxon>
        <taxon>Bacillales</taxon>
        <taxon>Caryophanaceae</taxon>
        <taxon>Jeotgalibacillus</taxon>
    </lineage>
</organism>
<dbReference type="PANTHER" id="PTHR23531:SF1">
    <property type="entry name" value="QUINOLENE RESISTANCE PROTEIN NORA"/>
    <property type="match status" value="1"/>
</dbReference>
<dbReference type="InterPro" id="IPR011701">
    <property type="entry name" value="MFS"/>
</dbReference>
<feature type="transmembrane region" description="Helical" evidence="6">
    <location>
        <begin position="359"/>
        <end position="377"/>
    </location>
</feature>
<feature type="transmembrane region" description="Helical" evidence="6">
    <location>
        <begin position="204"/>
        <end position="227"/>
    </location>
</feature>
<evidence type="ECO:0000313" key="9">
    <source>
        <dbReference type="Proteomes" id="UP001597561"/>
    </source>
</evidence>
<feature type="transmembrane region" description="Helical" evidence="6">
    <location>
        <begin position="160"/>
        <end position="183"/>
    </location>
</feature>
<evidence type="ECO:0000256" key="6">
    <source>
        <dbReference type="SAM" id="Phobius"/>
    </source>
</evidence>
<comment type="caution">
    <text evidence="8">The sequence shown here is derived from an EMBL/GenBank/DDBJ whole genome shotgun (WGS) entry which is preliminary data.</text>
</comment>
<dbReference type="InterPro" id="IPR020846">
    <property type="entry name" value="MFS_dom"/>
</dbReference>
<keyword evidence="2" id="KW-0813">Transport</keyword>
<reference evidence="9" key="1">
    <citation type="journal article" date="2019" name="Int. J. Syst. Evol. Microbiol.">
        <title>The Global Catalogue of Microorganisms (GCM) 10K type strain sequencing project: providing services to taxonomists for standard genome sequencing and annotation.</title>
        <authorList>
            <consortium name="The Broad Institute Genomics Platform"/>
            <consortium name="The Broad Institute Genome Sequencing Center for Infectious Disease"/>
            <person name="Wu L."/>
            <person name="Ma J."/>
        </authorList>
    </citation>
    <scope>NUCLEOTIDE SEQUENCE [LARGE SCALE GENOMIC DNA]</scope>
    <source>
        <strain evidence="9">KCTC 13528</strain>
    </source>
</reference>
<feature type="transmembrane region" description="Helical" evidence="6">
    <location>
        <begin position="49"/>
        <end position="70"/>
    </location>
</feature>
<feature type="domain" description="Major facilitator superfamily (MFS) profile" evidence="7">
    <location>
        <begin position="10"/>
        <end position="382"/>
    </location>
</feature>
<protein>
    <submittedName>
        <fullName evidence="8">MFS transporter</fullName>
    </submittedName>
</protein>
<evidence type="ECO:0000259" key="7">
    <source>
        <dbReference type="PROSITE" id="PS50850"/>
    </source>
</evidence>
<feature type="transmembrane region" description="Helical" evidence="6">
    <location>
        <begin position="135"/>
        <end position="154"/>
    </location>
</feature>
<dbReference type="RefSeq" id="WP_204729723.1">
    <property type="nucleotide sequence ID" value="NZ_JAFBDK010000010.1"/>
</dbReference>
<dbReference type="InterPro" id="IPR052714">
    <property type="entry name" value="MFS_Exporter"/>
</dbReference>
<keyword evidence="5 6" id="KW-0472">Membrane</keyword>
<feature type="transmembrane region" description="Helical" evidence="6">
    <location>
        <begin position="327"/>
        <end position="353"/>
    </location>
</feature>
<sequence length="399" mass="43466">MTTDKIWTKDFIKLSAMNFLLILVYFLLNATITTYAVNKFHATTGESGMIAGVFIIGALIGRLITGRLVLSKTILTYGLLLFLVTVLLYFLNYGIYFLMLTRFLNGLSVGIATTVVGTVVAIVIPKSRRGEGISYFAVSTALATGIGPFIGLMLTQNGHYNLIFVFSLVLGCIILGTSFILNVPQVPTESVAGKKPLFFCLIDYKTIPIAIVLFIMTFSFSSILSYINLYAIELNLVSTASFFFMVYTASVLISRPFTGKLVDKKGENIMMYPAIILFGLGMMLLSFTETSVTLLLSGVLVGLGFGNISSISQVVAISQASPQRVGLATATFMIFYDLGNGIGPTLLGAMIPFTGYSGMYQILAVTIFLSLILYYLLHGKKVRGERGSEQLDDGKSYTY</sequence>
<keyword evidence="3 6" id="KW-0812">Transmembrane</keyword>
<evidence type="ECO:0000256" key="5">
    <source>
        <dbReference type="ARBA" id="ARBA00023136"/>
    </source>
</evidence>
<keyword evidence="9" id="KW-1185">Reference proteome</keyword>
<feature type="transmembrane region" description="Helical" evidence="6">
    <location>
        <begin position="103"/>
        <end position="123"/>
    </location>
</feature>
<feature type="transmembrane region" description="Helical" evidence="6">
    <location>
        <begin position="294"/>
        <end position="315"/>
    </location>
</feature>
<dbReference type="SUPFAM" id="SSF103473">
    <property type="entry name" value="MFS general substrate transporter"/>
    <property type="match status" value="1"/>
</dbReference>
<feature type="transmembrane region" description="Helical" evidence="6">
    <location>
        <begin position="12"/>
        <end position="37"/>
    </location>
</feature>
<evidence type="ECO:0000256" key="3">
    <source>
        <dbReference type="ARBA" id="ARBA00022692"/>
    </source>
</evidence>